<reference evidence="5 6" key="1">
    <citation type="submission" date="2019-01" db="EMBL/GenBank/DDBJ databases">
        <title>Filimonas sp. strain TTM-71.</title>
        <authorList>
            <person name="Chen W.-M."/>
        </authorList>
    </citation>
    <scope>NUCLEOTIDE SEQUENCE [LARGE SCALE GENOMIC DNA]</scope>
    <source>
        <strain evidence="5 6">TTM-71</strain>
    </source>
</reference>
<evidence type="ECO:0000256" key="1">
    <source>
        <dbReference type="ARBA" id="ARBA00023015"/>
    </source>
</evidence>
<evidence type="ECO:0000256" key="3">
    <source>
        <dbReference type="ARBA" id="ARBA00023163"/>
    </source>
</evidence>
<dbReference type="PANTHER" id="PTHR43280">
    <property type="entry name" value="ARAC-FAMILY TRANSCRIPTIONAL REGULATOR"/>
    <property type="match status" value="1"/>
</dbReference>
<comment type="caution">
    <text evidence="5">The sequence shown here is derived from an EMBL/GenBank/DDBJ whole genome shotgun (WGS) entry which is preliminary data.</text>
</comment>
<dbReference type="OrthoDB" id="9793451at2"/>
<evidence type="ECO:0000259" key="4">
    <source>
        <dbReference type="PROSITE" id="PS01124"/>
    </source>
</evidence>
<evidence type="ECO:0000256" key="2">
    <source>
        <dbReference type="ARBA" id="ARBA00023125"/>
    </source>
</evidence>
<feature type="domain" description="HTH araC/xylS-type" evidence="4">
    <location>
        <begin position="183"/>
        <end position="282"/>
    </location>
</feature>
<gene>
    <name evidence="5" type="ORF">ESB13_13690</name>
</gene>
<dbReference type="GO" id="GO:0043565">
    <property type="term" value="F:sequence-specific DNA binding"/>
    <property type="evidence" value="ECO:0007669"/>
    <property type="project" value="InterPro"/>
</dbReference>
<evidence type="ECO:0000313" key="5">
    <source>
        <dbReference type="EMBL" id="RXK83166.1"/>
    </source>
</evidence>
<dbReference type="PANTHER" id="PTHR43280:SF32">
    <property type="entry name" value="TRANSCRIPTIONAL REGULATORY PROTEIN"/>
    <property type="match status" value="1"/>
</dbReference>
<organism evidence="5 6">
    <name type="scientific">Filimonas effusa</name>
    <dbReference type="NCBI Taxonomy" id="2508721"/>
    <lineage>
        <taxon>Bacteria</taxon>
        <taxon>Pseudomonadati</taxon>
        <taxon>Bacteroidota</taxon>
        <taxon>Chitinophagia</taxon>
        <taxon>Chitinophagales</taxon>
        <taxon>Chitinophagaceae</taxon>
        <taxon>Filimonas</taxon>
    </lineage>
</organism>
<dbReference type="InterPro" id="IPR009057">
    <property type="entry name" value="Homeodomain-like_sf"/>
</dbReference>
<keyword evidence="6" id="KW-1185">Reference proteome</keyword>
<keyword evidence="3" id="KW-0804">Transcription</keyword>
<dbReference type="EMBL" id="SDHZ01000002">
    <property type="protein sequence ID" value="RXK83166.1"/>
    <property type="molecule type" value="Genomic_DNA"/>
</dbReference>
<proteinExistence type="predicted"/>
<dbReference type="Proteomes" id="UP000290545">
    <property type="component" value="Unassembled WGS sequence"/>
</dbReference>
<sequence>MCSMISSHHHLNQNNLLPIRIVSPGFGHLSPEVTERGELVQHLPYYFFLFVIEGFSQCSVDMKQLNVEKHELLFLMPHQVRQLPTSSHASDYYKLGFDEECLSRLPKQYPFLLNPLNRQKIHFSPAAAVRVTIIFNILSSLLGSTDADPEIILAHLNSLLTEINTTYFGSERQLSDDRLDKFIGFKVFVEENLTDHPTIRSIAEELGVSTDSLYQIVKYYSGLSPKEFLTDRLMLEARRRMHYGQKSSVKELAFELGFSDPDYFSRLFKKNTGKTVAEFFQDLS</sequence>
<evidence type="ECO:0000313" key="6">
    <source>
        <dbReference type="Proteomes" id="UP000290545"/>
    </source>
</evidence>
<name>A0A4Q1D5C6_9BACT</name>
<dbReference type="Pfam" id="PF12833">
    <property type="entry name" value="HTH_18"/>
    <property type="match status" value="1"/>
</dbReference>
<dbReference type="SUPFAM" id="SSF46689">
    <property type="entry name" value="Homeodomain-like"/>
    <property type="match status" value="1"/>
</dbReference>
<dbReference type="InterPro" id="IPR018060">
    <property type="entry name" value="HTH_AraC"/>
</dbReference>
<dbReference type="SMART" id="SM00342">
    <property type="entry name" value="HTH_ARAC"/>
    <property type="match status" value="1"/>
</dbReference>
<dbReference type="AlphaFoldDB" id="A0A4Q1D5C6"/>
<dbReference type="RefSeq" id="WP_129004200.1">
    <property type="nucleotide sequence ID" value="NZ_SDHZ01000002.1"/>
</dbReference>
<keyword evidence="1" id="KW-0805">Transcription regulation</keyword>
<dbReference type="Gene3D" id="1.10.10.60">
    <property type="entry name" value="Homeodomain-like"/>
    <property type="match status" value="1"/>
</dbReference>
<dbReference type="GO" id="GO:0003700">
    <property type="term" value="F:DNA-binding transcription factor activity"/>
    <property type="evidence" value="ECO:0007669"/>
    <property type="project" value="InterPro"/>
</dbReference>
<keyword evidence="2" id="KW-0238">DNA-binding</keyword>
<protein>
    <submittedName>
        <fullName evidence="5">AraC family transcriptional regulator</fullName>
    </submittedName>
</protein>
<accession>A0A4Q1D5C6</accession>
<dbReference type="PROSITE" id="PS01124">
    <property type="entry name" value="HTH_ARAC_FAMILY_2"/>
    <property type="match status" value="1"/>
</dbReference>